<gene>
    <name evidence="1" type="ORF">PMAYCL1PPCAC_13846</name>
    <name evidence="2" type="ORF">PMAYCL1PPCAC_13847</name>
</gene>
<sequence length="70" mass="7467">LLTGKSIVLFRIPHAGGRAQVLDCLSNPGHGYAASGCFYRRYTDDSDLQAGFVEGGCGASMCRSGREEKI</sequence>
<dbReference type="AlphaFoldDB" id="A0AAN4ZMY1"/>
<organism evidence="1 3">
    <name type="scientific">Pristionchus mayeri</name>
    <dbReference type="NCBI Taxonomy" id="1317129"/>
    <lineage>
        <taxon>Eukaryota</taxon>
        <taxon>Metazoa</taxon>
        <taxon>Ecdysozoa</taxon>
        <taxon>Nematoda</taxon>
        <taxon>Chromadorea</taxon>
        <taxon>Rhabditida</taxon>
        <taxon>Rhabditina</taxon>
        <taxon>Diplogasteromorpha</taxon>
        <taxon>Diplogasteroidea</taxon>
        <taxon>Neodiplogasteridae</taxon>
        <taxon>Pristionchus</taxon>
    </lineage>
</organism>
<keyword evidence="3" id="KW-1185">Reference proteome</keyword>
<name>A0AAN4ZMY1_9BILA</name>
<accession>A0AAN4ZMY1</accession>
<reference evidence="1" key="2">
    <citation type="submission" date="2023-06" db="EMBL/GenBank/DDBJ databases">
        <title>Genome assembly of Pristionchus species.</title>
        <authorList>
            <person name="Yoshida K."/>
            <person name="Sommer R.J."/>
        </authorList>
    </citation>
    <scope>NUCLEOTIDE SEQUENCE</scope>
    <source>
        <strain evidence="1">RS5460</strain>
    </source>
</reference>
<evidence type="ECO:0000313" key="1">
    <source>
        <dbReference type="EMBL" id="GMR43651.1"/>
    </source>
</evidence>
<dbReference type="EMBL" id="BTRK01000003">
    <property type="protein sequence ID" value="GMR43652.1"/>
    <property type="molecule type" value="Genomic_DNA"/>
</dbReference>
<dbReference type="Proteomes" id="UP001328107">
    <property type="component" value="Unassembled WGS sequence"/>
</dbReference>
<evidence type="ECO:0000313" key="2">
    <source>
        <dbReference type="EMBL" id="GMR43652.1"/>
    </source>
</evidence>
<reference evidence="3" key="1">
    <citation type="submission" date="2022-10" db="EMBL/GenBank/DDBJ databases">
        <title>Genome assembly of Pristionchus species.</title>
        <authorList>
            <person name="Yoshida K."/>
            <person name="Sommer R.J."/>
        </authorList>
    </citation>
    <scope>NUCLEOTIDE SEQUENCE [LARGE SCALE GENOMIC DNA]</scope>
    <source>
        <strain evidence="3">RS5460</strain>
    </source>
</reference>
<comment type="caution">
    <text evidence="1">The sequence shown here is derived from an EMBL/GenBank/DDBJ whole genome shotgun (WGS) entry which is preliminary data.</text>
</comment>
<evidence type="ECO:0000313" key="3">
    <source>
        <dbReference type="Proteomes" id="UP001328107"/>
    </source>
</evidence>
<dbReference type="EMBL" id="BTRK01000003">
    <property type="protein sequence ID" value="GMR43651.1"/>
    <property type="molecule type" value="Genomic_DNA"/>
</dbReference>
<feature type="non-terminal residue" evidence="1">
    <location>
        <position position="1"/>
    </location>
</feature>
<protein>
    <submittedName>
        <fullName evidence="1">Uncharacterized protein</fullName>
    </submittedName>
</protein>
<proteinExistence type="predicted"/>